<dbReference type="Gene3D" id="2.40.160.20">
    <property type="match status" value="1"/>
</dbReference>
<sequence>MQWKEDNRGDFENFWKDAFQDEQMSPPEGLWDDIEAEVDQINEKKNHFTFLKSVAALITVGLLTSFLVKYEAPHSLSNVAGFESKNVNMASMVSPILFEADAIKDIELLDKHILPRIKKVAVNIPPQMPFIALEEKENNTPQLLTVARNNIEVEEEEIEEQFSELGIVKRSKVVSTKEKQKKHYYVNAEVGMSRFDPNIKMNGQVVSQNTVSPTIGINAGMQFEKGVFVEAGLKYADYTYKTGLTELGELNQKVVSAPVKVGYAIEKKKLRLAMHAALVTSLIVAQSSTDNVSDSIMDQPVNVSGQLGAELSYQVTPKTALSLGTSYGMSLNDLSNDTNVSAMSNNYMISMGIKYNII</sequence>
<dbReference type="InterPro" id="IPR011250">
    <property type="entry name" value="OMP/PagP_B-barrel"/>
</dbReference>
<dbReference type="AlphaFoldDB" id="A0A7X9S1A2"/>
<dbReference type="RefSeq" id="WP_169660661.1">
    <property type="nucleotide sequence ID" value="NZ_JABANE010000164.1"/>
</dbReference>
<dbReference type="SUPFAM" id="SSF56925">
    <property type="entry name" value="OMPA-like"/>
    <property type="match status" value="1"/>
</dbReference>
<protein>
    <submittedName>
        <fullName evidence="2">PorT family protein</fullName>
    </submittedName>
</protein>
<feature type="domain" description="Outer membrane protein OmpA-like transmembrane" evidence="1">
    <location>
        <begin position="180"/>
        <end position="356"/>
    </location>
</feature>
<evidence type="ECO:0000259" key="1">
    <source>
        <dbReference type="Pfam" id="PF01389"/>
    </source>
</evidence>
<dbReference type="EMBL" id="JABANE010000164">
    <property type="protein sequence ID" value="NME72471.1"/>
    <property type="molecule type" value="Genomic_DNA"/>
</dbReference>
<comment type="caution">
    <text evidence="2">The sequence shown here is derived from an EMBL/GenBank/DDBJ whole genome shotgun (WGS) entry which is preliminary data.</text>
</comment>
<name>A0A7X9S1A2_9BACT</name>
<proteinExistence type="predicted"/>
<accession>A0A7X9S1A2</accession>
<dbReference type="Proteomes" id="UP000576082">
    <property type="component" value="Unassembled WGS sequence"/>
</dbReference>
<gene>
    <name evidence="2" type="ORF">HHU12_31205</name>
</gene>
<reference evidence="2 3" key="1">
    <citation type="submission" date="2020-04" db="EMBL/GenBank/DDBJ databases">
        <title>Flammeovirga sp. SR4, a novel species isolated from seawater.</title>
        <authorList>
            <person name="Wang X."/>
        </authorList>
    </citation>
    <scope>NUCLEOTIDE SEQUENCE [LARGE SCALE GENOMIC DNA]</scope>
    <source>
        <strain evidence="2 3">ATCC 23126</strain>
    </source>
</reference>
<dbReference type="Pfam" id="PF01389">
    <property type="entry name" value="OmpA_membrane"/>
    <property type="match status" value="1"/>
</dbReference>
<evidence type="ECO:0000313" key="2">
    <source>
        <dbReference type="EMBL" id="NME72471.1"/>
    </source>
</evidence>
<dbReference type="InterPro" id="IPR000498">
    <property type="entry name" value="OmpA-like_TM_dom"/>
</dbReference>
<organism evidence="2 3">
    <name type="scientific">Flammeovirga aprica JL-4</name>
    <dbReference type="NCBI Taxonomy" id="694437"/>
    <lineage>
        <taxon>Bacteria</taxon>
        <taxon>Pseudomonadati</taxon>
        <taxon>Bacteroidota</taxon>
        <taxon>Cytophagia</taxon>
        <taxon>Cytophagales</taxon>
        <taxon>Flammeovirgaceae</taxon>
        <taxon>Flammeovirga</taxon>
    </lineage>
</organism>
<evidence type="ECO:0000313" key="3">
    <source>
        <dbReference type="Proteomes" id="UP000576082"/>
    </source>
</evidence>
<keyword evidence="3" id="KW-1185">Reference proteome</keyword>